<proteinExistence type="predicted"/>
<dbReference type="EMBL" id="CP136426">
    <property type="protein sequence ID" value="WOC51907.1"/>
    <property type="molecule type" value="Genomic_DNA"/>
</dbReference>
<keyword evidence="2" id="KW-1185">Reference proteome</keyword>
<reference evidence="1" key="1">
    <citation type="submission" date="2023-10" db="EMBL/GenBank/DDBJ databases">
        <title>Characterization and whole genome sequencing of a novel strain of Bergeyella porcorum QD2021 isolated from pig.</title>
        <authorList>
            <person name="Liu G."/>
            <person name="Chen C."/>
            <person name="Han X."/>
        </authorList>
    </citation>
    <scope>NUCLEOTIDE SEQUENCE</scope>
    <source>
        <strain evidence="1">QD2021</strain>
    </source>
</reference>
<gene>
    <name evidence="1" type="ORF">BPO_1260</name>
</gene>
<dbReference type="AlphaFoldDB" id="A0AAU0EZP8"/>
<evidence type="ECO:0000313" key="1">
    <source>
        <dbReference type="EMBL" id="WOC51907.1"/>
    </source>
</evidence>
<sequence length="27" mass="3063">MSDEMLRSVRLVVDTGLHTGEMTREEA</sequence>
<accession>A0AAU0EZP8</accession>
<organism evidence="1 2">
    <name type="scientific">Bergeyella porcorum</name>
    <dbReference type="NCBI Taxonomy" id="1735111"/>
    <lineage>
        <taxon>Bacteria</taxon>
        <taxon>Pseudomonadati</taxon>
        <taxon>Bacteroidota</taxon>
        <taxon>Flavobacteriia</taxon>
        <taxon>Flavobacteriales</taxon>
        <taxon>Weeksellaceae</taxon>
        <taxon>Bergeyella</taxon>
    </lineage>
</organism>
<protein>
    <submittedName>
        <fullName evidence="1">Uncharacterized protein</fullName>
    </submittedName>
</protein>
<name>A0AAU0EZP8_9FLAO</name>
<evidence type="ECO:0000313" key="2">
    <source>
        <dbReference type="Proteomes" id="UP001432059"/>
    </source>
</evidence>
<dbReference type="Proteomes" id="UP001432059">
    <property type="component" value="Chromosome"/>
</dbReference>
<dbReference type="KEGG" id="bpor:BPO_1260"/>